<keyword evidence="3" id="KW-0547">Nucleotide-binding</keyword>
<dbReference type="CDD" id="cd01164">
    <property type="entry name" value="FruK_PfkB_like"/>
    <property type="match status" value="1"/>
</dbReference>
<evidence type="ECO:0000256" key="2">
    <source>
        <dbReference type="ARBA" id="ARBA00022679"/>
    </source>
</evidence>
<evidence type="ECO:0000256" key="3">
    <source>
        <dbReference type="ARBA" id="ARBA00022741"/>
    </source>
</evidence>
<dbReference type="GO" id="GO:0005829">
    <property type="term" value="C:cytosol"/>
    <property type="evidence" value="ECO:0007669"/>
    <property type="project" value="TreeGrafter"/>
</dbReference>
<dbReference type="InterPro" id="IPR029056">
    <property type="entry name" value="Ribokinase-like"/>
</dbReference>
<evidence type="ECO:0000313" key="8">
    <source>
        <dbReference type="EMBL" id="PIU51504.1"/>
    </source>
</evidence>
<dbReference type="GO" id="GO:0005524">
    <property type="term" value="F:ATP binding"/>
    <property type="evidence" value="ECO:0007669"/>
    <property type="project" value="UniProtKB-KW"/>
</dbReference>
<dbReference type="PANTHER" id="PTHR46566">
    <property type="entry name" value="1-PHOSPHOFRUCTOKINASE-RELATED"/>
    <property type="match status" value="1"/>
</dbReference>
<evidence type="ECO:0000313" key="9">
    <source>
        <dbReference type="Proteomes" id="UP000229227"/>
    </source>
</evidence>
<evidence type="ECO:0000256" key="6">
    <source>
        <dbReference type="PIRNR" id="PIRNR000535"/>
    </source>
</evidence>
<reference evidence="9" key="1">
    <citation type="submission" date="2017-09" db="EMBL/GenBank/DDBJ databases">
        <title>Depth-based differentiation of microbial function through sediment-hosted aquifers and enrichment of novel symbionts in the deep terrestrial subsurface.</title>
        <authorList>
            <person name="Probst A.J."/>
            <person name="Ladd B."/>
            <person name="Jarett J.K."/>
            <person name="Geller-Mcgrath D.E."/>
            <person name="Sieber C.M.K."/>
            <person name="Emerson J.B."/>
            <person name="Anantharaman K."/>
            <person name="Thomas B.C."/>
            <person name="Malmstrom R."/>
            <person name="Stieglmeier M."/>
            <person name="Klingl A."/>
            <person name="Woyke T."/>
            <person name="Ryan C.M."/>
            <person name="Banfield J.F."/>
        </authorList>
    </citation>
    <scope>NUCLEOTIDE SEQUENCE [LARGE SCALE GENOMIC DNA]</scope>
</reference>
<dbReference type="Pfam" id="PF00294">
    <property type="entry name" value="PfkB"/>
    <property type="match status" value="2"/>
</dbReference>
<dbReference type="SUPFAM" id="SSF53613">
    <property type="entry name" value="Ribokinase-like"/>
    <property type="match status" value="2"/>
</dbReference>
<dbReference type="AlphaFoldDB" id="A0A2M6ZGH1"/>
<keyword evidence="5" id="KW-0067">ATP-binding</keyword>
<dbReference type="InterPro" id="IPR017583">
    <property type="entry name" value="Tagatose/fructose_Pkinase"/>
</dbReference>
<dbReference type="PANTHER" id="PTHR46566:SF2">
    <property type="entry name" value="ATP-DEPENDENT 6-PHOSPHOFRUCTOKINASE ISOZYME 2"/>
    <property type="match status" value="1"/>
</dbReference>
<dbReference type="InterPro" id="IPR011611">
    <property type="entry name" value="PfkB_dom"/>
</dbReference>
<keyword evidence="2 6" id="KW-0808">Transferase</keyword>
<evidence type="ECO:0000256" key="4">
    <source>
        <dbReference type="ARBA" id="ARBA00022777"/>
    </source>
</evidence>
<gene>
    <name evidence="8" type="ORF">COS91_04015</name>
</gene>
<sequence length="361" mass="39609">MIATLTLNSSLDLSVRLGRIDYKDINRVREIQRDPGGKGINISRIIHRLKGETIALGFLGGWTGKKIKELLDDEGVPGDFVWTAGENRSNITIDLPEKAGQIKINEDGPRINKDEMGLLIRKISSLSYGDFLIMSGSVPRGVGEGIYFRMIRIAQRQGVKAVLDTDGEPLYLGLRAKPFLIKPNIYEAQRLLERIHNKPVRISTEADLLNAAHYLSKTGVEIVIISWGSRGIIVTSKGKFWRCRPPINSRVNSALPECLLSATTSRVNSATTSRVHSALPECLLSATTSIVHSATTRLKYTGVGAGDAVVAGFTYGLSRSERIENCIRWGIACGTAATLQKGTKLCKTKDVKRLLKKVKVT</sequence>
<evidence type="ECO:0000256" key="5">
    <source>
        <dbReference type="ARBA" id="ARBA00022840"/>
    </source>
</evidence>
<dbReference type="EMBL" id="PEWN01000063">
    <property type="protein sequence ID" value="PIU51504.1"/>
    <property type="molecule type" value="Genomic_DNA"/>
</dbReference>
<organism evidence="8 9">
    <name type="scientific">Candidatus Desantisbacteria bacterium CG07_land_8_20_14_0_80_39_15</name>
    <dbReference type="NCBI Taxonomy" id="1974549"/>
    <lineage>
        <taxon>Bacteria</taxon>
        <taxon>Candidatus Desantisiibacteriota</taxon>
    </lineage>
</organism>
<keyword evidence="4" id="KW-0418">Kinase</keyword>
<name>A0A2M6ZGH1_9BACT</name>
<accession>A0A2M6ZGH1</accession>
<dbReference type="NCBIfam" id="TIGR03168">
    <property type="entry name" value="1-PFK"/>
    <property type="match status" value="1"/>
</dbReference>
<feature type="domain" description="Carbohydrate kinase PfkB" evidence="7">
    <location>
        <begin position="302"/>
        <end position="347"/>
    </location>
</feature>
<dbReference type="PIRSF" id="PIRSF000535">
    <property type="entry name" value="1PFK/6PFK/LacC"/>
    <property type="match status" value="1"/>
</dbReference>
<protein>
    <recommendedName>
        <fullName evidence="7">Carbohydrate kinase PfkB domain-containing protein</fullName>
    </recommendedName>
</protein>
<evidence type="ECO:0000259" key="7">
    <source>
        <dbReference type="Pfam" id="PF00294"/>
    </source>
</evidence>
<dbReference type="Gene3D" id="3.40.1190.20">
    <property type="match status" value="2"/>
</dbReference>
<feature type="domain" description="Carbohydrate kinase PfkB" evidence="7">
    <location>
        <begin position="15"/>
        <end position="247"/>
    </location>
</feature>
<dbReference type="GO" id="GO:0008443">
    <property type="term" value="F:phosphofructokinase activity"/>
    <property type="evidence" value="ECO:0007669"/>
    <property type="project" value="TreeGrafter"/>
</dbReference>
<comment type="caution">
    <text evidence="8">The sequence shown here is derived from an EMBL/GenBank/DDBJ whole genome shotgun (WGS) entry which is preliminary data.</text>
</comment>
<dbReference type="Proteomes" id="UP000229227">
    <property type="component" value="Unassembled WGS sequence"/>
</dbReference>
<comment type="similarity">
    <text evidence="1">Belongs to the carbohydrate kinase PfkB family.</text>
</comment>
<evidence type="ECO:0000256" key="1">
    <source>
        <dbReference type="ARBA" id="ARBA00010688"/>
    </source>
</evidence>
<proteinExistence type="inferred from homology"/>